<evidence type="ECO:0000313" key="1">
    <source>
        <dbReference type="Proteomes" id="UP000095287"/>
    </source>
</evidence>
<organism evidence="1 2">
    <name type="scientific">Steinernema glaseri</name>
    <dbReference type="NCBI Taxonomy" id="37863"/>
    <lineage>
        <taxon>Eukaryota</taxon>
        <taxon>Metazoa</taxon>
        <taxon>Ecdysozoa</taxon>
        <taxon>Nematoda</taxon>
        <taxon>Chromadorea</taxon>
        <taxon>Rhabditida</taxon>
        <taxon>Tylenchina</taxon>
        <taxon>Panagrolaimomorpha</taxon>
        <taxon>Strongyloidoidea</taxon>
        <taxon>Steinernematidae</taxon>
        <taxon>Steinernema</taxon>
    </lineage>
</organism>
<reference evidence="2" key="1">
    <citation type="submission" date="2016-11" db="UniProtKB">
        <authorList>
            <consortium name="WormBaseParasite"/>
        </authorList>
    </citation>
    <scope>IDENTIFICATION</scope>
</reference>
<evidence type="ECO:0000313" key="2">
    <source>
        <dbReference type="WBParaSite" id="L893_g13173.t1"/>
    </source>
</evidence>
<accession>A0A1I7Y6A0</accession>
<dbReference type="AlphaFoldDB" id="A0A1I7Y6A0"/>
<dbReference type="Proteomes" id="UP000095287">
    <property type="component" value="Unplaced"/>
</dbReference>
<sequence>MIHLLLFQSPSSYLNRMASDSPTMDSLPCDFCLDVMGHLNLDKDNYKELSTVLSGRWKEAAETYAHNIEDLELRCKVVNGSWSFVKCFLAPRNDISAEEILAMDDRFIRCNYIFINTCLEDIQYYNPCSKEEILNEVIPRTVQQLRPSSRIFFQHNLCHLSRQDAELFFESFLGSPGFGLRCFGALGLPYYGPESESFLSTLLDRSCSVECLLLDSQWPNSQSVEELLVKFLSPRDGIALYVHPPEDLESETSLTLSSTILEAIVNAWDKADSFLYVCAPWQSGFEEVLLVPVWPNVTRKLLKAKYENKYFIVWSKESGSTLSCTIDFTERKISFDSPPDEKVYDPNNLCFLVSP</sequence>
<keyword evidence="1" id="KW-1185">Reference proteome</keyword>
<name>A0A1I7Y6A0_9BILA</name>
<protein>
    <submittedName>
        <fullName evidence="2">F-box domain-containing protein</fullName>
    </submittedName>
</protein>
<proteinExistence type="predicted"/>
<dbReference type="WBParaSite" id="L893_g13173.t1">
    <property type="protein sequence ID" value="L893_g13173.t1"/>
    <property type="gene ID" value="L893_g13173"/>
</dbReference>